<dbReference type="EMBL" id="LAVV01000665">
    <property type="protein sequence ID" value="KNZ64167.1"/>
    <property type="molecule type" value="Genomic_DNA"/>
</dbReference>
<keyword evidence="6" id="KW-1185">Reference proteome</keyword>
<evidence type="ECO:0000256" key="2">
    <source>
        <dbReference type="ARBA" id="ARBA00022801"/>
    </source>
</evidence>
<gene>
    <name evidence="5" type="ORF">VP01_1059g2</name>
</gene>
<dbReference type="STRING" id="27349.A0A0L6VU77"/>
<evidence type="ECO:0000313" key="6">
    <source>
        <dbReference type="Proteomes" id="UP000037035"/>
    </source>
</evidence>
<evidence type="ECO:0000256" key="3">
    <source>
        <dbReference type="ARBA" id="ARBA00023180"/>
    </source>
</evidence>
<dbReference type="VEuPathDB" id="FungiDB:VP01_1059g2"/>
<proteinExistence type="predicted"/>
<keyword evidence="2" id="KW-0378">Hydrolase</keyword>
<keyword evidence="3" id="KW-0325">Glycoprotein</keyword>
<dbReference type="InterPro" id="IPR013780">
    <property type="entry name" value="Glyco_hydro_b"/>
</dbReference>
<reference evidence="5 6" key="1">
    <citation type="submission" date="2015-08" db="EMBL/GenBank/DDBJ databases">
        <title>Next Generation Sequencing and Analysis of the Genome of Puccinia sorghi L Schw, the Causal Agent of Maize Common Rust.</title>
        <authorList>
            <person name="Rochi L."/>
            <person name="Burguener G."/>
            <person name="Darino M."/>
            <person name="Turjanski A."/>
            <person name="Kreff E."/>
            <person name="Dieguez M.J."/>
            <person name="Sacco F."/>
        </authorList>
    </citation>
    <scope>NUCLEOTIDE SEQUENCE [LARGE SCALE GENOMIC DNA]</scope>
    <source>
        <strain evidence="5 6">RO10H11247</strain>
    </source>
</reference>
<dbReference type="PANTHER" id="PTHR22762:SF54">
    <property type="entry name" value="BCDNA.GH04962"/>
    <property type="match status" value="1"/>
</dbReference>
<evidence type="ECO:0008006" key="7">
    <source>
        <dbReference type="Google" id="ProtNLM"/>
    </source>
</evidence>
<protein>
    <recommendedName>
        <fullName evidence="7">DUF5110 domain-containing protein</fullName>
    </recommendedName>
</protein>
<dbReference type="Proteomes" id="UP000037035">
    <property type="component" value="Unassembled WGS sequence"/>
</dbReference>
<dbReference type="AlphaFoldDB" id="A0A0L6VU77"/>
<dbReference type="GO" id="GO:0017177">
    <property type="term" value="C:glucosidase II complex"/>
    <property type="evidence" value="ECO:0007669"/>
    <property type="project" value="TreeGrafter"/>
</dbReference>
<name>A0A0L6VU77_9BASI</name>
<dbReference type="OrthoDB" id="3233140at2759"/>
<organism evidence="5 6">
    <name type="scientific">Puccinia sorghi</name>
    <dbReference type="NCBI Taxonomy" id="27349"/>
    <lineage>
        <taxon>Eukaryota</taxon>
        <taxon>Fungi</taxon>
        <taxon>Dikarya</taxon>
        <taxon>Basidiomycota</taxon>
        <taxon>Pucciniomycotina</taxon>
        <taxon>Pucciniomycetes</taxon>
        <taxon>Pucciniales</taxon>
        <taxon>Pucciniaceae</taxon>
        <taxon>Puccinia</taxon>
    </lineage>
</organism>
<evidence type="ECO:0000256" key="4">
    <source>
        <dbReference type="ARBA" id="ARBA00023295"/>
    </source>
</evidence>
<evidence type="ECO:0000256" key="1">
    <source>
        <dbReference type="ARBA" id="ARBA00022729"/>
    </source>
</evidence>
<accession>A0A0L6VU77</accession>
<dbReference type="PANTHER" id="PTHR22762">
    <property type="entry name" value="ALPHA-GLUCOSIDASE"/>
    <property type="match status" value="1"/>
</dbReference>
<evidence type="ECO:0000313" key="5">
    <source>
        <dbReference type="EMBL" id="KNZ64167.1"/>
    </source>
</evidence>
<dbReference type="Gene3D" id="2.60.40.1180">
    <property type="entry name" value="Golgi alpha-mannosidase II"/>
    <property type="match status" value="1"/>
</dbReference>
<keyword evidence="1" id="KW-0732">Signal</keyword>
<comment type="caution">
    <text evidence="5">The sequence shown here is derived from an EMBL/GenBank/DDBJ whole genome shotgun (WGS) entry which is preliminary data.</text>
</comment>
<dbReference type="GO" id="GO:0006491">
    <property type="term" value="P:N-glycan processing"/>
    <property type="evidence" value="ECO:0007669"/>
    <property type="project" value="TreeGrafter"/>
</dbReference>
<dbReference type="GO" id="GO:0090599">
    <property type="term" value="F:alpha-glucosidase activity"/>
    <property type="evidence" value="ECO:0007669"/>
    <property type="project" value="TreeGrafter"/>
</dbReference>
<keyword evidence="4" id="KW-0326">Glycosidase</keyword>
<sequence length="136" mass="15445">MTGWNTQSNMFLVNQNKHFPQTFTFPAPLDTVPLFQRGGHIVTRREEVRRAAPLMWKDPITLVVALNKAGQSTGTLYLENGESFDHERGQFLYKRFLIKQQGSDSFTLSSYDAVAQALKSTHQALHSSLKYQLENG</sequence>